<dbReference type="AlphaFoldDB" id="A0A4R1I047"/>
<dbReference type="Gene3D" id="3.10.580.10">
    <property type="entry name" value="CBS-domain"/>
    <property type="match status" value="1"/>
</dbReference>
<keyword evidence="5" id="KW-0677">Repeat</keyword>
<evidence type="ECO:0000256" key="4">
    <source>
        <dbReference type="ARBA" id="ARBA00022692"/>
    </source>
</evidence>
<evidence type="ECO:0000256" key="11">
    <source>
        <dbReference type="SAM" id="Phobius"/>
    </source>
</evidence>
<evidence type="ECO:0000256" key="7">
    <source>
        <dbReference type="ARBA" id="ARBA00023122"/>
    </source>
</evidence>
<dbReference type="InterPro" id="IPR046342">
    <property type="entry name" value="CBS_dom_sf"/>
</dbReference>
<dbReference type="PANTHER" id="PTHR43099:SF5">
    <property type="entry name" value="HLYC_CORC FAMILY TRANSPORTER"/>
    <property type="match status" value="1"/>
</dbReference>
<dbReference type="InterPro" id="IPR036318">
    <property type="entry name" value="FAD-bd_PCMH-like_sf"/>
</dbReference>
<dbReference type="PANTHER" id="PTHR43099">
    <property type="entry name" value="UPF0053 PROTEIN YRKA"/>
    <property type="match status" value="1"/>
</dbReference>
<dbReference type="InterPro" id="IPR000644">
    <property type="entry name" value="CBS_dom"/>
</dbReference>
<evidence type="ECO:0000256" key="2">
    <source>
        <dbReference type="ARBA" id="ARBA00006337"/>
    </source>
</evidence>
<keyword evidence="6 10" id="KW-1133">Transmembrane helix</keyword>
<dbReference type="FunFam" id="3.10.580.10:FF:000002">
    <property type="entry name" value="Magnesium/cobalt efflux protein CorC"/>
    <property type="match status" value="1"/>
</dbReference>
<evidence type="ECO:0000259" key="12">
    <source>
        <dbReference type="PROSITE" id="PS51371"/>
    </source>
</evidence>
<name>A0A4R1I047_PSEEN</name>
<feature type="domain" description="CBS" evidence="12">
    <location>
        <begin position="312"/>
        <end position="369"/>
    </location>
</feature>
<keyword evidence="15" id="KW-1185">Reference proteome</keyword>
<evidence type="ECO:0000256" key="9">
    <source>
        <dbReference type="PROSITE-ProRule" id="PRU00703"/>
    </source>
</evidence>
<evidence type="ECO:0000256" key="5">
    <source>
        <dbReference type="ARBA" id="ARBA00022737"/>
    </source>
</evidence>
<evidence type="ECO:0000256" key="3">
    <source>
        <dbReference type="ARBA" id="ARBA00022475"/>
    </source>
</evidence>
<dbReference type="Pfam" id="PF01595">
    <property type="entry name" value="CNNM"/>
    <property type="match status" value="1"/>
</dbReference>
<organism evidence="14 15">
    <name type="scientific">Pseudonocardia endophytica</name>
    <dbReference type="NCBI Taxonomy" id="401976"/>
    <lineage>
        <taxon>Bacteria</taxon>
        <taxon>Bacillati</taxon>
        <taxon>Actinomycetota</taxon>
        <taxon>Actinomycetes</taxon>
        <taxon>Pseudonocardiales</taxon>
        <taxon>Pseudonocardiaceae</taxon>
        <taxon>Pseudonocardia</taxon>
    </lineage>
</organism>
<gene>
    <name evidence="14" type="ORF">EV378_1624</name>
</gene>
<dbReference type="Proteomes" id="UP000295560">
    <property type="component" value="Unassembled WGS sequence"/>
</dbReference>
<dbReference type="CDD" id="cd04590">
    <property type="entry name" value="CBS_pair_CorC_HlyC_assoc"/>
    <property type="match status" value="1"/>
</dbReference>
<keyword evidence="4 10" id="KW-0812">Transmembrane</keyword>
<comment type="similarity">
    <text evidence="2">Belongs to the UPF0053 family.</text>
</comment>
<dbReference type="GO" id="GO:0005886">
    <property type="term" value="C:plasma membrane"/>
    <property type="evidence" value="ECO:0007669"/>
    <property type="project" value="UniProtKB-SubCell"/>
</dbReference>
<dbReference type="RefSeq" id="WP_243653342.1">
    <property type="nucleotide sequence ID" value="NZ_SMFZ01000001.1"/>
</dbReference>
<keyword evidence="8 10" id="KW-0472">Membrane</keyword>
<evidence type="ECO:0000256" key="10">
    <source>
        <dbReference type="PROSITE-ProRule" id="PRU01193"/>
    </source>
</evidence>
<dbReference type="Gene3D" id="3.30.465.10">
    <property type="match status" value="1"/>
</dbReference>
<dbReference type="SMART" id="SM00116">
    <property type="entry name" value="CBS"/>
    <property type="match status" value="2"/>
</dbReference>
<dbReference type="SUPFAM" id="SSF54631">
    <property type="entry name" value="CBS-domain pair"/>
    <property type="match status" value="1"/>
</dbReference>
<evidence type="ECO:0000313" key="15">
    <source>
        <dbReference type="Proteomes" id="UP000295560"/>
    </source>
</evidence>
<evidence type="ECO:0000256" key="8">
    <source>
        <dbReference type="ARBA" id="ARBA00023136"/>
    </source>
</evidence>
<reference evidence="14 15" key="1">
    <citation type="submission" date="2019-03" db="EMBL/GenBank/DDBJ databases">
        <title>Sequencing the genomes of 1000 actinobacteria strains.</title>
        <authorList>
            <person name="Klenk H.-P."/>
        </authorList>
    </citation>
    <scope>NUCLEOTIDE SEQUENCE [LARGE SCALE GENOMIC DNA]</scope>
    <source>
        <strain evidence="14 15">DSM 44969</strain>
    </source>
</reference>
<dbReference type="EMBL" id="SMFZ01000001">
    <property type="protein sequence ID" value="TCK25799.1"/>
    <property type="molecule type" value="Genomic_DNA"/>
</dbReference>
<dbReference type="Pfam" id="PF03471">
    <property type="entry name" value="CorC_HlyC"/>
    <property type="match status" value="1"/>
</dbReference>
<dbReference type="PROSITE" id="PS51846">
    <property type="entry name" value="CNNM"/>
    <property type="match status" value="1"/>
</dbReference>
<dbReference type="SUPFAM" id="SSF56176">
    <property type="entry name" value="FAD-binding/transporter-associated domain-like"/>
    <property type="match status" value="1"/>
</dbReference>
<feature type="domain" description="CBS" evidence="12">
    <location>
        <begin position="246"/>
        <end position="307"/>
    </location>
</feature>
<proteinExistence type="inferred from homology"/>
<evidence type="ECO:0000259" key="13">
    <source>
        <dbReference type="PROSITE" id="PS51846"/>
    </source>
</evidence>
<feature type="transmembrane region" description="Helical" evidence="11">
    <location>
        <begin position="164"/>
        <end position="188"/>
    </location>
</feature>
<comment type="caution">
    <text evidence="14">The sequence shown here is derived from an EMBL/GenBank/DDBJ whole genome shotgun (WGS) entry which is preliminary data.</text>
</comment>
<keyword evidence="3" id="KW-1003">Cell membrane</keyword>
<sequence>MAAPGARSLRGDIIWNIRRSNRNGSTGKMDGVSAIFESLALVVLFVLIGGFFSGSELAVLTLRDSQADRLPGRRGQQVRGLRVDSSRFLASVQVGVTFAGFFASAYGGATLSEPLAGLFTHWGLPDRFAGSVAFVGVTAFISYLSLVLGELVPKRLALQRAEGIALFVAPVLGLVARISRPIVALLSFSTNVVVRVLGLDPTEEREEVTEEELHDIVRTHHGLDVEERRVLTDVFGAADRQLSGVMVPRTEVDFLSADTLLVDAARTVLDKPHSRYPVVGETVDEIVGMVHLRDLLTAAFTDDAGDRAVRAVARPAPLLPGSKPVLEALAEMRASRTHLAVVVDEYGGTNGIVTMEDIIEELVGEIEDEFDPAAARPDRSVFDGLLRRDELVAEADLVLPAGPFETLAGFVVARLGRLPEVGDSVTAVGRVFTVTGMDGRRAAWVRVTALPPPAEEAGP</sequence>
<dbReference type="InterPro" id="IPR002550">
    <property type="entry name" value="CNNM"/>
</dbReference>
<protein>
    <submittedName>
        <fullName evidence="14">Putative hemolysin</fullName>
    </submittedName>
</protein>
<dbReference type="PROSITE" id="PS51371">
    <property type="entry name" value="CBS"/>
    <property type="match status" value="2"/>
</dbReference>
<keyword evidence="7 9" id="KW-0129">CBS domain</keyword>
<evidence type="ECO:0000256" key="6">
    <source>
        <dbReference type="ARBA" id="ARBA00022989"/>
    </source>
</evidence>
<feature type="domain" description="CNNM transmembrane" evidence="13">
    <location>
        <begin position="31"/>
        <end position="227"/>
    </location>
</feature>
<feature type="transmembrane region" description="Helical" evidence="11">
    <location>
        <begin position="39"/>
        <end position="60"/>
    </location>
</feature>
<dbReference type="Pfam" id="PF00571">
    <property type="entry name" value="CBS"/>
    <property type="match status" value="2"/>
</dbReference>
<evidence type="ECO:0000313" key="14">
    <source>
        <dbReference type="EMBL" id="TCK25799.1"/>
    </source>
</evidence>
<accession>A0A4R1I047</accession>
<dbReference type="InterPro" id="IPR005170">
    <property type="entry name" value="Transptr-assoc_dom"/>
</dbReference>
<evidence type="ECO:0000256" key="1">
    <source>
        <dbReference type="ARBA" id="ARBA00004651"/>
    </source>
</evidence>
<dbReference type="InterPro" id="IPR051676">
    <property type="entry name" value="UPF0053_domain"/>
</dbReference>
<feature type="transmembrane region" description="Helical" evidence="11">
    <location>
        <begin position="88"/>
        <end position="108"/>
    </location>
</feature>
<dbReference type="InterPro" id="IPR016169">
    <property type="entry name" value="FAD-bd_PCMH_sub2"/>
</dbReference>
<comment type="subcellular location">
    <subcellularLocation>
        <location evidence="1">Cell membrane</location>
        <topology evidence="1">Multi-pass membrane protein</topology>
    </subcellularLocation>
</comment>
<dbReference type="InterPro" id="IPR044751">
    <property type="entry name" value="Ion_transp-like_CBS"/>
</dbReference>
<dbReference type="GO" id="GO:0050660">
    <property type="term" value="F:flavin adenine dinucleotide binding"/>
    <property type="evidence" value="ECO:0007669"/>
    <property type="project" value="InterPro"/>
</dbReference>
<dbReference type="SMART" id="SM01091">
    <property type="entry name" value="CorC_HlyC"/>
    <property type="match status" value="1"/>
</dbReference>
<feature type="transmembrane region" description="Helical" evidence="11">
    <location>
        <begin position="128"/>
        <end position="152"/>
    </location>
</feature>